<evidence type="ECO:0000313" key="1">
    <source>
        <dbReference type="EMBL" id="QCT71085.1"/>
    </source>
</evidence>
<organism evidence="1 2">
    <name type="scientific">Eubacterium maltosivorans</name>
    <dbReference type="NCBI Taxonomy" id="2041044"/>
    <lineage>
        <taxon>Bacteria</taxon>
        <taxon>Bacillati</taxon>
        <taxon>Bacillota</taxon>
        <taxon>Clostridia</taxon>
        <taxon>Eubacteriales</taxon>
        <taxon>Eubacteriaceae</taxon>
        <taxon>Eubacterium</taxon>
    </lineage>
</organism>
<proteinExistence type="predicted"/>
<dbReference type="EMBL" id="CP029487">
    <property type="protein sequence ID" value="QCT71085.1"/>
    <property type="molecule type" value="Genomic_DNA"/>
</dbReference>
<dbReference type="Proteomes" id="UP000218387">
    <property type="component" value="Chromosome"/>
</dbReference>
<dbReference type="AlphaFoldDB" id="A0A4P9C8U3"/>
<accession>A0A4P9C8U3</accession>
<protein>
    <submittedName>
        <fullName evidence="1">Uncharacterized protein</fullName>
    </submittedName>
</protein>
<dbReference type="Pfam" id="PF20536">
    <property type="entry name" value="DUF6751"/>
    <property type="match status" value="1"/>
</dbReference>
<evidence type="ECO:0000313" key="2">
    <source>
        <dbReference type="Proteomes" id="UP000218387"/>
    </source>
</evidence>
<dbReference type="InterPro" id="IPR046639">
    <property type="entry name" value="DUF6751"/>
</dbReference>
<keyword evidence="2" id="KW-1185">Reference proteome</keyword>
<gene>
    <name evidence="1" type="ORF">CPZ25_007010</name>
</gene>
<sequence length="141" mass="16352">MFDTNLTIYNIYRDYQNDKRVYHRTNLHGVNWQGKNVQNLSNKEIESADYTNVYIPETVVADEGKVFCTPEEWSAKSTDRSGRFTFQKNDIVVPGNIDFDITGEEGAREKDLFERFPALRVFEITPCFFGAEADHWKIGAK</sequence>
<name>A0A4P9C8U3_EUBML</name>
<dbReference type="KEGG" id="emt:CPZ25_007010"/>
<reference evidence="1 2" key="1">
    <citation type="submission" date="2018-05" db="EMBL/GenBank/DDBJ databases">
        <title>Genome comparison of Eubacterium sp.</title>
        <authorList>
            <person name="Feng Y."/>
            <person name="Sanchez-Andrea I."/>
            <person name="Stams A.J.M."/>
            <person name="De Vos W.M."/>
        </authorList>
    </citation>
    <scope>NUCLEOTIDE SEQUENCE [LARGE SCALE GENOMIC DNA]</scope>
    <source>
        <strain evidence="1 2">YI</strain>
    </source>
</reference>
<dbReference type="RefSeq" id="WP_096920705.1">
    <property type="nucleotide sequence ID" value="NZ_CP029487.1"/>
</dbReference>